<gene>
    <name evidence="2" type="ORF">HUG20_04940</name>
</gene>
<protein>
    <submittedName>
        <fullName evidence="2">Rpn family recombination-promoting nuclease/putative transposase</fullName>
    </submittedName>
</protein>
<proteinExistence type="predicted"/>
<dbReference type="Proteomes" id="UP000595349">
    <property type="component" value="Chromosome"/>
</dbReference>
<evidence type="ECO:0000313" key="3">
    <source>
        <dbReference type="Proteomes" id="UP000595349"/>
    </source>
</evidence>
<evidence type="ECO:0000313" key="2">
    <source>
        <dbReference type="EMBL" id="QQK79300.1"/>
    </source>
</evidence>
<dbReference type="KEGG" id="scib:HUG20_04940"/>
<accession>A0A7T6Z9I5</accession>
<keyword evidence="3" id="KW-1185">Reference proteome</keyword>
<evidence type="ECO:0000259" key="1">
    <source>
        <dbReference type="Pfam" id="PF04754"/>
    </source>
</evidence>
<name>A0A7T6Z9I5_9BACI</name>
<dbReference type="Pfam" id="PF04754">
    <property type="entry name" value="Transposase_31"/>
    <property type="match status" value="1"/>
</dbReference>
<sequence length="201" mass="23876">MANETLALVQEKPAQYLDQDGLWKKVITDLFKPFMLFFAPDLYDKLDWSRMPDSLEQELHRTFPVIEGKRYTDKLMKIHLKDGKEQWILAHIEVQGYKDDDFSERMFQYFYRIFDKYQQKIFTIALLADPDRSFKPTVYDYHFHGTTLTYIYNTYKFLDQDEEELLQSDNPFAYVVLAGIYTLKSKKMPANAINSSVVCLN</sequence>
<feature type="domain" description="Transposase (putative) YhgA-like" evidence="1">
    <location>
        <begin position="70"/>
        <end position="120"/>
    </location>
</feature>
<dbReference type="RefSeq" id="WP_200088707.1">
    <property type="nucleotide sequence ID" value="NZ_CP054706.1"/>
</dbReference>
<dbReference type="InterPro" id="IPR006842">
    <property type="entry name" value="Transposase_31"/>
</dbReference>
<reference evidence="2 3" key="1">
    <citation type="submission" date="2020-06" db="EMBL/GenBank/DDBJ databases">
        <title>Genomic analysis of Salicibibacter sp. NKC21-4.</title>
        <authorList>
            <person name="Oh Y.J."/>
        </authorList>
    </citation>
    <scope>NUCLEOTIDE SEQUENCE [LARGE SCALE GENOMIC DNA]</scope>
    <source>
        <strain evidence="2 3">NKC21-4</strain>
    </source>
</reference>
<dbReference type="EMBL" id="CP054706">
    <property type="protein sequence ID" value="QQK79300.1"/>
    <property type="molecule type" value="Genomic_DNA"/>
</dbReference>
<dbReference type="AlphaFoldDB" id="A0A7T6Z9I5"/>
<organism evidence="2 3">
    <name type="scientific">Salicibibacter cibi</name>
    <dbReference type="NCBI Taxonomy" id="2743001"/>
    <lineage>
        <taxon>Bacteria</taxon>
        <taxon>Bacillati</taxon>
        <taxon>Bacillota</taxon>
        <taxon>Bacilli</taxon>
        <taxon>Bacillales</taxon>
        <taxon>Bacillaceae</taxon>
        <taxon>Salicibibacter</taxon>
    </lineage>
</organism>